<reference evidence="3" key="1">
    <citation type="submission" date="2016-02" db="EMBL/GenBank/DDBJ databases">
        <title>Draft genome sequence of Microdochium bolleyi, a fungal endophyte of beachgrass.</title>
        <authorList>
            <consortium name="DOE Joint Genome Institute"/>
            <person name="David A.S."/>
            <person name="May G."/>
            <person name="Haridas S."/>
            <person name="Lim J."/>
            <person name="Wang M."/>
            <person name="Labutti K."/>
            <person name="Lipzen A."/>
            <person name="Barry K."/>
            <person name="Grigoriev I.V."/>
        </authorList>
    </citation>
    <scope>NUCLEOTIDE SEQUENCE [LARGE SCALE GENOMIC DNA]</scope>
    <source>
        <strain evidence="3">J235TASD1</strain>
    </source>
</reference>
<evidence type="ECO:0000256" key="1">
    <source>
        <dbReference type="SAM" id="SignalP"/>
    </source>
</evidence>
<dbReference type="SUPFAM" id="SSF63829">
    <property type="entry name" value="Calcium-dependent phosphotriesterase"/>
    <property type="match status" value="1"/>
</dbReference>
<dbReference type="EMBL" id="KQ964257">
    <property type="protein sequence ID" value="KXJ88873.1"/>
    <property type="molecule type" value="Genomic_DNA"/>
</dbReference>
<evidence type="ECO:0000313" key="3">
    <source>
        <dbReference type="Proteomes" id="UP000070501"/>
    </source>
</evidence>
<accession>A0A136IVH7</accession>
<gene>
    <name evidence="2" type="ORF">Micbo1qcDRAFT_207011</name>
</gene>
<dbReference type="PANTHER" id="PTHR11799">
    <property type="entry name" value="PARAOXONASE"/>
    <property type="match status" value="1"/>
</dbReference>
<name>A0A136IVH7_9PEZI</name>
<feature type="chain" id="PRO_5007293210" description="SMP-30/Gluconolactonase/LRE-like region domain-containing protein" evidence="1">
    <location>
        <begin position="22"/>
        <end position="409"/>
    </location>
</feature>
<keyword evidence="3" id="KW-1185">Reference proteome</keyword>
<feature type="signal peptide" evidence="1">
    <location>
        <begin position="1"/>
        <end position="21"/>
    </location>
</feature>
<dbReference type="InterPro" id="IPR011042">
    <property type="entry name" value="6-blade_b-propeller_TolB-like"/>
</dbReference>
<dbReference type="InParanoid" id="A0A136IVH7"/>
<dbReference type="PANTHER" id="PTHR11799:SF20">
    <property type="entry name" value="SMP-30_GLUCONOLACTONASE_LRE-LIKE REGION DOMAIN-CONTAINING PROTEIN"/>
    <property type="match status" value="1"/>
</dbReference>
<evidence type="ECO:0008006" key="4">
    <source>
        <dbReference type="Google" id="ProtNLM"/>
    </source>
</evidence>
<sequence>MGQVKLFGLGLLAAIIAAVYQLELPRAIVHFAGIGHTFEPLKNFPYKCQRIDHPRLQACEDMWLSESTRQLFLACSDMGNFNVTARSLKESIVVLDIDEPATSDGTFPLRVMDTPDYAGVPGDEGRLYPLSLSGSDEPGGTVRLWVINAAPSADHATGALLDQAAVGGNLTVEVFVTKGPKSTELKHMHTFAHKHIATPNRVAPRGDGTNDFWYTNDHGHSKVGLGHALSGPLGWGDVSYCTTTTTSQTNCHTVATGHKFPNGLAYNSHDGLLYVPSSLLGRVYVYKPEPPNRAKGDLELIATLDAGMSLDNIIVDKTGDMYIAAFPRATELLAAYTDPYGSFPATAAIRIRKNEKVEGGYEVAKVIEDGKGGKAEVLPGATSVLHDVKTGRLFFSSVISPFIGVCEKI</sequence>
<organism evidence="2 3">
    <name type="scientific">Microdochium bolleyi</name>
    <dbReference type="NCBI Taxonomy" id="196109"/>
    <lineage>
        <taxon>Eukaryota</taxon>
        <taxon>Fungi</taxon>
        <taxon>Dikarya</taxon>
        <taxon>Ascomycota</taxon>
        <taxon>Pezizomycotina</taxon>
        <taxon>Sordariomycetes</taxon>
        <taxon>Xylariomycetidae</taxon>
        <taxon>Xylariales</taxon>
        <taxon>Microdochiaceae</taxon>
        <taxon>Microdochium</taxon>
    </lineage>
</organism>
<dbReference type="Proteomes" id="UP000070501">
    <property type="component" value="Unassembled WGS sequence"/>
</dbReference>
<evidence type="ECO:0000313" key="2">
    <source>
        <dbReference type="EMBL" id="KXJ88873.1"/>
    </source>
</evidence>
<dbReference type="OrthoDB" id="5307922at2759"/>
<keyword evidence="1" id="KW-0732">Signal</keyword>
<dbReference type="InterPro" id="IPR051288">
    <property type="entry name" value="Serum_paraoxonase/arylesterase"/>
</dbReference>
<dbReference type="AlphaFoldDB" id="A0A136IVH7"/>
<dbReference type="Gene3D" id="2.120.10.30">
    <property type="entry name" value="TolB, C-terminal domain"/>
    <property type="match status" value="1"/>
</dbReference>
<protein>
    <recommendedName>
        <fullName evidence="4">SMP-30/Gluconolactonase/LRE-like region domain-containing protein</fullName>
    </recommendedName>
</protein>
<proteinExistence type="predicted"/>